<proteinExistence type="predicted"/>
<organism evidence="1 2">
    <name type="scientific">Sphingomonas lenta</name>
    <dbReference type="NCBI Taxonomy" id="1141887"/>
    <lineage>
        <taxon>Bacteria</taxon>
        <taxon>Pseudomonadati</taxon>
        <taxon>Pseudomonadota</taxon>
        <taxon>Alphaproteobacteria</taxon>
        <taxon>Sphingomonadales</taxon>
        <taxon>Sphingomonadaceae</taxon>
        <taxon>Sphingomonas</taxon>
    </lineage>
</organism>
<dbReference type="OrthoDB" id="7410968at2"/>
<dbReference type="Proteomes" id="UP000218151">
    <property type="component" value="Unassembled WGS sequence"/>
</dbReference>
<gene>
    <name evidence="1" type="ORF">CKY28_00345</name>
</gene>
<dbReference type="RefSeq" id="WP_095996361.1">
    <property type="nucleotide sequence ID" value="NZ_NSLI01000001.1"/>
</dbReference>
<comment type="caution">
    <text evidence="1">The sequence shown here is derived from an EMBL/GenBank/DDBJ whole genome shotgun (WGS) entry which is preliminary data.</text>
</comment>
<dbReference type="AlphaFoldDB" id="A0A2A2SJ55"/>
<keyword evidence="2" id="KW-1185">Reference proteome</keyword>
<sequence>MSKSSYADVLCPDFGFSTGCEALKERGTLVRIGSNTGPVYEVVAVEGGTAWVREPRTFRNEALVPLHRLRLAEPLAA</sequence>
<evidence type="ECO:0000313" key="2">
    <source>
        <dbReference type="Proteomes" id="UP000218151"/>
    </source>
</evidence>
<accession>A0A2A2SJ55</accession>
<reference evidence="2" key="1">
    <citation type="submission" date="2017-09" db="EMBL/GenBank/DDBJ databases">
        <authorList>
            <person name="Feng G."/>
            <person name="Zhu H."/>
        </authorList>
    </citation>
    <scope>NUCLEOTIDE SEQUENCE [LARGE SCALE GENOMIC DNA]</scope>
    <source>
        <strain evidence="2">1PNM-20</strain>
    </source>
</reference>
<dbReference type="EMBL" id="NSLI01000001">
    <property type="protein sequence ID" value="PAX09255.1"/>
    <property type="molecule type" value="Genomic_DNA"/>
</dbReference>
<evidence type="ECO:0000313" key="1">
    <source>
        <dbReference type="EMBL" id="PAX09255.1"/>
    </source>
</evidence>
<name>A0A2A2SJ55_9SPHN</name>
<protein>
    <submittedName>
        <fullName evidence="1">Uncharacterized protein</fullName>
    </submittedName>
</protein>